<reference evidence="2" key="1">
    <citation type="submission" date="2022-10" db="EMBL/GenBank/DDBJ databases">
        <title>Chitinophaga sp. nov., isolated from soil.</title>
        <authorList>
            <person name="Jeon C.O."/>
        </authorList>
    </citation>
    <scope>NUCLEOTIDE SEQUENCE</scope>
    <source>
        <strain evidence="2">R8</strain>
    </source>
</reference>
<dbReference type="PANTHER" id="PTHR43233:SF1">
    <property type="entry name" value="FAMILY N-ACETYLTRANSFERASE, PUTATIVE (AFU_ORTHOLOGUE AFUA_6G03350)-RELATED"/>
    <property type="match status" value="1"/>
</dbReference>
<dbReference type="Pfam" id="PF13508">
    <property type="entry name" value="Acetyltransf_7"/>
    <property type="match status" value="1"/>
</dbReference>
<protein>
    <submittedName>
        <fullName evidence="2">GNAT family N-acetyltransferase</fullName>
    </submittedName>
</protein>
<organism evidence="2 3">
    <name type="scientific">Chitinophaga horti</name>
    <dbReference type="NCBI Taxonomy" id="2920382"/>
    <lineage>
        <taxon>Bacteria</taxon>
        <taxon>Pseudomonadati</taxon>
        <taxon>Bacteroidota</taxon>
        <taxon>Chitinophagia</taxon>
        <taxon>Chitinophagales</taxon>
        <taxon>Chitinophagaceae</taxon>
        <taxon>Chitinophaga</taxon>
    </lineage>
</organism>
<gene>
    <name evidence="2" type="ORF">MKQ68_25185</name>
</gene>
<keyword evidence="3" id="KW-1185">Reference proteome</keyword>
<accession>A0ABY6J150</accession>
<dbReference type="Gene3D" id="3.40.630.30">
    <property type="match status" value="1"/>
</dbReference>
<dbReference type="SUPFAM" id="SSF55729">
    <property type="entry name" value="Acyl-CoA N-acyltransferases (Nat)"/>
    <property type="match status" value="1"/>
</dbReference>
<dbReference type="InterPro" id="IPR053144">
    <property type="entry name" value="Acetyltransferase_Butenolide"/>
</dbReference>
<dbReference type="EMBL" id="CP107006">
    <property type="protein sequence ID" value="UYQ93381.1"/>
    <property type="molecule type" value="Genomic_DNA"/>
</dbReference>
<dbReference type="PROSITE" id="PS51186">
    <property type="entry name" value="GNAT"/>
    <property type="match status" value="1"/>
</dbReference>
<dbReference type="InterPro" id="IPR000182">
    <property type="entry name" value="GNAT_dom"/>
</dbReference>
<name>A0ABY6J150_9BACT</name>
<proteinExistence type="predicted"/>
<dbReference type="CDD" id="cd04301">
    <property type="entry name" value="NAT_SF"/>
    <property type="match status" value="1"/>
</dbReference>
<dbReference type="PANTHER" id="PTHR43233">
    <property type="entry name" value="FAMILY N-ACETYLTRANSFERASE, PUTATIVE (AFU_ORTHOLOGUE AFUA_6G03350)-RELATED"/>
    <property type="match status" value="1"/>
</dbReference>
<feature type="domain" description="N-acetyltransferase" evidence="1">
    <location>
        <begin position="6"/>
        <end position="137"/>
    </location>
</feature>
<evidence type="ECO:0000313" key="2">
    <source>
        <dbReference type="EMBL" id="UYQ93381.1"/>
    </source>
</evidence>
<evidence type="ECO:0000259" key="1">
    <source>
        <dbReference type="PROSITE" id="PS51186"/>
    </source>
</evidence>
<dbReference type="InterPro" id="IPR016181">
    <property type="entry name" value="Acyl_CoA_acyltransferase"/>
</dbReference>
<sequence>MADNQYYVSTEKERLDVEVITEFLSRRSYWARGRSREEVERSIKHSLCFGVYTEAGTQVAFGRVVTDYTVFAWVMDVFVLEPYRGQGISKLLMENMLAHPELQTLKRWGLGTSDAHRLYEQFGFRGLSHPEKMMERL</sequence>
<dbReference type="Proteomes" id="UP001162741">
    <property type="component" value="Chromosome"/>
</dbReference>
<evidence type="ECO:0000313" key="3">
    <source>
        <dbReference type="Proteomes" id="UP001162741"/>
    </source>
</evidence>
<dbReference type="RefSeq" id="WP_244841137.1">
    <property type="nucleotide sequence ID" value="NZ_CP107006.1"/>
</dbReference>